<comment type="caution">
    <text evidence="2">The sequence shown here is derived from an EMBL/GenBank/DDBJ whole genome shotgun (WGS) entry which is preliminary data.</text>
</comment>
<organism evidence="2 3">
    <name type="scientific">Mariprofundus ferrooxydans PV-1</name>
    <dbReference type="NCBI Taxonomy" id="314345"/>
    <lineage>
        <taxon>Bacteria</taxon>
        <taxon>Pseudomonadati</taxon>
        <taxon>Pseudomonadota</taxon>
        <taxon>Candidatius Mariprofundia</taxon>
        <taxon>Mariprofundales</taxon>
        <taxon>Mariprofundaceae</taxon>
        <taxon>Mariprofundus</taxon>
    </lineage>
</organism>
<reference evidence="2 3" key="1">
    <citation type="submission" date="2006-09" db="EMBL/GenBank/DDBJ databases">
        <authorList>
            <person name="Emerson D."/>
            <person name="Ferriera S."/>
            <person name="Johnson J."/>
            <person name="Kravitz S."/>
            <person name="Halpern A."/>
            <person name="Remington K."/>
            <person name="Beeson K."/>
            <person name="Tran B."/>
            <person name="Rogers Y.-H."/>
            <person name="Friedman R."/>
            <person name="Venter J.C."/>
        </authorList>
    </citation>
    <scope>NUCLEOTIDE SEQUENCE [LARGE SCALE GENOMIC DNA]</scope>
    <source>
        <strain evidence="2 3">PV-1</strain>
    </source>
</reference>
<dbReference type="EMBL" id="AATS01000014">
    <property type="protein sequence ID" value="EAU53954.1"/>
    <property type="molecule type" value="Genomic_DNA"/>
</dbReference>
<sequence length="101" mass="10904">MTEAMMKKTIITVTALMVLMASPALVSAAEATAGDKAKAGISSAVDWTVSASKKLWSSTKHGAKELKSWADENEKNKKPAKWARVKTDKGWRIVRVDKAGT</sequence>
<keyword evidence="3" id="KW-1185">Reference proteome</keyword>
<evidence type="ECO:0000313" key="3">
    <source>
        <dbReference type="Proteomes" id="UP000005297"/>
    </source>
</evidence>
<proteinExistence type="predicted"/>
<accession>Q0EXG2</accession>
<dbReference type="AlphaFoldDB" id="Q0EXG2"/>
<gene>
    <name evidence="2" type="ORF">SPV1_13187</name>
</gene>
<dbReference type="HOGENOM" id="CLU_2288132_0_0_0"/>
<protein>
    <submittedName>
        <fullName evidence="2">Uncharacterized protein</fullName>
    </submittedName>
</protein>
<feature type="chain" id="PRO_5004171427" evidence="1">
    <location>
        <begin position="29"/>
        <end position="101"/>
    </location>
</feature>
<name>Q0EXG2_9PROT</name>
<evidence type="ECO:0000256" key="1">
    <source>
        <dbReference type="SAM" id="SignalP"/>
    </source>
</evidence>
<keyword evidence="1" id="KW-0732">Signal</keyword>
<dbReference type="Proteomes" id="UP000005297">
    <property type="component" value="Unassembled WGS sequence"/>
</dbReference>
<feature type="signal peptide" evidence="1">
    <location>
        <begin position="1"/>
        <end position="28"/>
    </location>
</feature>
<evidence type="ECO:0000313" key="2">
    <source>
        <dbReference type="EMBL" id="EAU53954.1"/>
    </source>
</evidence>
<dbReference type="InParanoid" id="Q0EXG2"/>